<protein>
    <submittedName>
        <fullName evidence="3">PAS domain-containing protein</fullName>
    </submittedName>
</protein>
<dbReference type="PROSITE" id="PS50112">
    <property type="entry name" value="PAS"/>
    <property type="match status" value="1"/>
</dbReference>
<organism evidence="3 4">
    <name type="scientific">Mariniflexile litorale</name>
    <dbReference type="NCBI Taxonomy" id="3045158"/>
    <lineage>
        <taxon>Bacteria</taxon>
        <taxon>Pseudomonadati</taxon>
        <taxon>Bacteroidota</taxon>
        <taxon>Flavobacteriia</taxon>
        <taxon>Flavobacteriales</taxon>
        <taxon>Flavobacteriaceae</taxon>
        <taxon>Mariniflexile</taxon>
    </lineage>
</organism>
<dbReference type="InterPro" id="IPR001610">
    <property type="entry name" value="PAC"/>
</dbReference>
<dbReference type="CDD" id="cd00130">
    <property type="entry name" value="PAS"/>
    <property type="match status" value="1"/>
</dbReference>
<dbReference type="SMART" id="SM00086">
    <property type="entry name" value="PAC"/>
    <property type="match status" value="1"/>
</dbReference>
<dbReference type="PROSITE" id="PS50113">
    <property type="entry name" value="PAC"/>
    <property type="match status" value="1"/>
</dbReference>
<evidence type="ECO:0000259" key="2">
    <source>
        <dbReference type="PROSITE" id="PS50113"/>
    </source>
</evidence>
<dbReference type="AlphaFoldDB" id="A0AAU7ELP6"/>
<dbReference type="Proteomes" id="UP001224325">
    <property type="component" value="Chromosome"/>
</dbReference>
<reference evidence="3" key="1">
    <citation type="submission" date="2024-04" db="EMBL/GenBank/DDBJ databases">
        <title>Mariniflexile litorale, isolated from the shallow sediments of the Sea of Japan.</title>
        <authorList>
            <person name="Romanenko L."/>
            <person name="Isaeva M."/>
        </authorList>
    </citation>
    <scope>NUCLEOTIDE SEQUENCE [LARGE SCALE GENOMIC DNA]</scope>
    <source>
        <strain evidence="3">KMM 9835</strain>
    </source>
</reference>
<evidence type="ECO:0000313" key="4">
    <source>
        <dbReference type="Proteomes" id="UP001224325"/>
    </source>
</evidence>
<dbReference type="NCBIfam" id="TIGR00229">
    <property type="entry name" value="sensory_box"/>
    <property type="match status" value="1"/>
</dbReference>
<dbReference type="InterPro" id="IPR000700">
    <property type="entry name" value="PAS-assoc_C"/>
</dbReference>
<sequence length="149" mass="17177">MERIKHYMWRTSPEVAITKFIEKNVAISVSDEVGRIIYANNRFCTIIGSEERELIGVNNSLFKTNMSREPFYKNLWETIEKGNIWKGVLSNKTNKGNLFWLETTIVPLKDDEGNVESFIAMYLDVTKAKIDSKKIEIQNQNTHTLGDTA</sequence>
<keyword evidence="4" id="KW-1185">Reference proteome</keyword>
<evidence type="ECO:0000259" key="1">
    <source>
        <dbReference type="PROSITE" id="PS50112"/>
    </source>
</evidence>
<proteinExistence type="predicted"/>
<dbReference type="RefSeq" id="WP_308993202.1">
    <property type="nucleotide sequence ID" value="NZ_CP155618.1"/>
</dbReference>
<name>A0AAU7ELP6_9FLAO</name>
<dbReference type="SUPFAM" id="SSF55785">
    <property type="entry name" value="PYP-like sensor domain (PAS domain)"/>
    <property type="match status" value="1"/>
</dbReference>
<feature type="domain" description="PAC" evidence="2">
    <location>
        <begin position="83"/>
        <end position="137"/>
    </location>
</feature>
<dbReference type="InterPro" id="IPR000014">
    <property type="entry name" value="PAS"/>
</dbReference>
<gene>
    <name evidence="3" type="ORF">QLS71_008245</name>
</gene>
<feature type="domain" description="PAS" evidence="1">
    <location>
        <begin position="27"/>
        <end position="56"/>
    </location>
</feature>
<dbReference type="Gene3D" id="3.30.450.20">
    <property type="entry name" value="PAS domain"/>
    <property type="match status" value="1"/>
</dbReference>
<dbReference type="Pfam" id="PF13426">
    <property type="entry name" value="PAS_9"/>
    <property type="match status" value="1"/>
</dbReference>
<evidence type="ECO:0000313" key="3">
    <source>
        <dbReference type="EMBL" id="XBL15996.1"/>
    </source>
</evidence>
<dbReference type="InterPro" id="IPR035965">
    <property type="entry name" value="PAS-like_dom_sf"/>
</dbReference>
<accession>A0AAU7ELP6</accession>
<dbReference type="KEGG" id="mlil:QLS71_008245"/>
<dbReference type="EMBL" id="CP155618">
    <property type="protein sequence ID" value="XBL15996.1"/>
    <property type="molecule type" value="Genomic_DNA"/>
</dbReference>